<accession>A0ABV7IH02</accession>
<dbReference type="InterPro" id="IPR022243">
    <property type="entry name" value="DUF3768"/>
</dbReference>
<dbReference type="Proteomes" id="UP001595557">
    <property type="component" value="Unassembled WGS sequence"/>
</dbReference>
<dbReference type="EMBL" id="JBHRTE010000085">
    <property type="protein sequence ID" value="MFC3169649.1"/>
    <property type="molecule type" value="Genomic_DNA"/>
</dbReference>
<comment type="caution">
    <text evidence="1">The sequence shown here is derived from an EMBL/GenBank/DDBJ whole genome shotgun (WGS) entry which is preliminary data.</text>
</comment>
<name>A0ABV7IH02_9RHOB</name>
<evidence type="ECO:0000313" key="1">
    <source>
        <dbReference type="EMBL" id="MFC3169649.1"/>
    </source>
</evidence>
<evidence type="ECO:0000313" key="2">
    <source>
        <dbReference type="Proteomes" id="UP001595557"/>
    </source>
</evidence>
<protein>
    <submittedName>
        <fullName evidence="1">DUF3768 domain-containing protein</fullName>
    </submittedName>
</protein>
<dbReference type="RefSeq" id="WP_242690485.1">
    <property type="nucleotide sequence ID" value="NZ_JAFNAW010000145.1"/>
</dbReference>
<organism evidence="1 2">
    <name type="scientific">Paracoccus fontiphilus</name>
    <dbReference type="NCBI Taxonomy" id="1815556"/>
    <lineage>
        <taxon>Bacteria</taxon>
        <taxon>Pseudomonadati</taxon>
        <taxon>Pseudomonadota</taxon>
        <taxon>Alphaproteobacteria</taxon>
        <taxon>Rhodobacterales</taxon>
        <taxon>Paracoccaceae</taxon>
        <taxon>Paracoccus</taxon>
    </lineage>
</organism>
<sequence>MRIYWKIDLYDTDGLMGPEQESDPAQTIRVLTLCLPDEY</sequence>
<gene>
    <name evidence="1" type="ORF">ACFOD7_16495</name>
</gene>
<proteinExistence type="predicted"/>
<reference evidence="2" key="1">
    <citation type="journal article" date="2019" name="Int. J. Syst. Evol. Microbiol.">
        <title>The Global Catalogue of Microorganisms (GCM) 10K type strain sequencing project: providing services to taxonomists for standard genome sequencing and annotation.</title>
        <authorList>
            <consortium name="The Broad Institute Genomics Platform"/>
            <consortium name="The Broad Institute Genome Sequencing Center for Infectious Disease"/>
            <person name="Wu L."/>
            <person name="Ma J."/>
        </authorList>
    </citation>
    <scope>NUCLEOTIDE SEQUENCE [LARGE SCALE GENOMIC DNA]</scope>
    <source>
        <strain evidence="2">KCTC 52239</strain>
    </source>
</reference>
<dbReference type="Pfam" id="PF12599">
    <property type="entry name" value="DUF3768"/>
    <property type="match status" value="1"/>
</dbReference>
<keyword evidence="2" id="KW-1185">Reference proteome</keyword>